<accession>A0A2V2MR52</accession>
<dbReference type="AlphaFoldDB" id="A0A2V2MR52"/>
<proteinExistence type="predicted"/>
<organism evidence="1 2">
    <name type="scientific">Methanospirillum stamsii</name>
    <dbReference type="NCBI Taxonomy" id="1277351"/>
    <lineage>
        <taxon>Archaea</taxon>
        <taxon>Methanobacteriati</taxon>
        <taxon>Methanobacteriota</taxon>
        <taxon>Stenosarchaea group</taxon>
        <taxon>Methanomicrobia</taxon>
        <taxon>Methanomicrobiales</taxon>
        <taxon>Methanospirillaceae</taxon>
        <taxon>Methanospirillum</taxon>
    </lineage>
</organism>
<keyword evidence="2" id="KW-1185">Reference proteome</keyword>
<dbReference type="Proteomes" id="UP000245934">
    <property type="component" value="Unassembled WGS sequence"/>
</dbReference>
<evidence type="ECO:0000313" key="2">
    <source>
        <dbReference type="Proteomes" id="UP000245934"/>
    </source>
</evidence>
<name>A0A2V2MR52_9EURY</name>
<reference evidence="1 2" key="1">
    <citation type="submission" date="2018-05" db="EMBL/GenBank/DDBJ databases">
        <title>Draft genome of Methanospirillum stamsii Pt1.</title>
        <authorList>
            <person name="Dueholm M.S."/>
            <person name="Nielsen P.H."/>
            <person name="Bakmann L.F."/>
            <person name="Otzen D.E."/>
        </authorList>
    </citation>
    <scope>NUCLEOTIDE SEQUENCE [LARGE SCALE GENOMIC DNA]</scope>
    <source>
        <strain evidence="1 2">Pt1</strain>
    </source>
</reference>
<dbReference type="GeneID" id="97608393"/>
<gene>
    <name evidence="1" type="ORF">DLD82_16785</name>
</gene>
<evidence type="ECO:0008006" key="3">
    <source>
        <dbReference type="Google" id="ProtNLM"/>
    </source>
</evidence>
<evidence type="ECO:0000313" key="1">
    <source>
        <dbReference type="EMBL" id="PWR69869.1"/>
    </source>
</evidence>
<dbReference type="RefSeq" id="WP_109942288.1">
    <property type="nucleotide sequence ID" value="NZ_CP176366.1"/>
</dbReference>
<comment type="caution">
    <text evidence="1">The sequence shown here is derived from an EMBL/GenBank/DDBJ whole genome shotgun (WGS) entry which is preliminary data.</text>
</comment>
<dbReference type="EMBL" id="QGMZ01000051">
    <property type="protein sequence ID" value="PWR69869.1"/>
    <property type="molecule type" value="Genomic_DNA"/>
</dbReference>
<protein>
    <recommendedName>
        <fullName evidence="3">DUF4382 domain-containing protein</fullName>
    </recommendedName>
</protein>
<sequence length="210" mass="22641">MNLNMNLGMLLAFLIICLGIGSCTAEGNIDFITYVQGGVSSLTEGTNGTKVLAIADVIPYYALEVANRTIMLPLTNDFAFQLPLNAALVLNGADGEGIYLVTIITWSFDTDKKTLTFDVDPLEFYEGAVLKKFSDEKQRLSADKVGEELSTGVYIEVIGKAPVNSDFPDGFCDPKSPCPCGYCGGCNKWCFGESNPLGPNTQYAYCCDGM</sequence>